<dbReference type="Gene3D" id="3.40.50.300">
    <property type="entry name" value="P-loop containing nucleotide triphosphate hydrolases"/>
    <property type="match status" value="1"/>
</dbReference>
<comment type="caution">
    <text evidence="9">The sequence shown here is derived from an EMBL/GenBank/DDBJ whole genome shotgun (WGS) entry which is preliminary data.</text>
</comment>
<evidence type="ECO:0000256" key="6">
    <source>
        <dbReference type="ARBA" id="ARBA00022970"/>
    </source>
</evidence>
<dbReference type="EMBL" id="JACBYF010000011">
    <property type="protein sequence ID" value="NYS47700.1"/>
    <property type="molecule type" value="Genomic_DNA"/>
</dbReference>
<keyword evidence="10" id="KW-1185">Reference proteome</keyword>
<keyword evidence="7" id="KW-0472">Membrane</keyword>
<dbReference type="SUPFAM" id="SSF52540">
    <property type="entry name" value="P-loop containing nucleoside triphosphate hydrolases"/>
    <property type="match status" value="1"/>
</dbReference>
<accession>A0ABX2SZH8</accession>
<evidence type="ECO:0000256" key="1">
    <source>
        <dbReference type="ARBA" id="ARBA00022448"/>
    </source>
</evidence>
<keyword evidence="5" id="KW-1278">Translocase</keyword>
<evidence type="ECO:0000256" key="3">
    <source>
        <dbReference type="ARBA" id="ARBA00022741"/>
    </source>
</evidence>
<dbReference type="InterPro" id="IPR003593">
    <property type="entry name" value="AAA+_ATPase"/>
</dbReference>
<evidence type="ECO:0000313" key="9">
    <source>
        <dbReference type="EMBL" id="NYS47700.1"/>
    </source>
</evidence>
<dbReference type="InterPro" id="IPR017871">
    <property type="entry name" value="ABC_transporter-like_CS"/>
</dbReference>
<evidence type="ECO:0000256" key="7">
    <source>
        <dbReference type="ARBA" id="ARBA00023136"/>
    </source>
</evidence>
<dbReference type="SMART" id="SM00382">
    <property type="entry name" value="AAA"/>
    <property type="match status" value="1"/>
</dbReference>
<dbReference type="GO" id="GO:0005524">
    <property type="term" value="F:ATP binding"/>
    <property type="evidence" value="ECO:0007669"/>
    <property type="project" value="UniProtKB-KW"/>
</dbReference>
<dbReference type="InterPro" id="IPR050086">
    <property type="entry name" value="MetN_ABC_transporter-like"/>
</dbReference>
<dbReference type="PANTHER" id="PTHR43166:SF30">
    <property type="entry name" value="METHIONINE IMPORT ATP-BINDING PROTEIN METN"/>
    <property type="match status" value="1"/>
</dbReference>
<proteinExistence type="predicted"/>
<organism evidence="9 10">
    <name type="scientific">Gemelliphila palaticanis</name>
    <dbReference type="NCBI Taxonomy" id="81950"/>
    <lineage>
        <taxon>Bacteria</taxon>
        <taxon>Bacillati</taxon>
        <taxon>Bacillota</taxon>
        <taxon>Bacilli</taxon>
        <taxon>Bacillales</taxon>
        <taxon>Gemellaceae</taxon>
        <taxon>Gemelliphila</taxon>
    </lineage>
</organism>
<evidence type="ECO:0000256" key="5">
    <source>
        <dbReference type="ARBA" id="ARBA00022967"/>
    </source>
</evidence>
<evidence type="ECO:0000256" key="4">
    <source>
        <dbReference type="ARBA" id="ARBA00022840"/>
    </source>
</evidence>
<dbReference type="InterPro" id="IPR003439">
    <property type="entry name" value="ABC_transporter-like_ATP-bd"/>
</dbReference>
<dbReference type="Proteomes" id="UP000531840">
    <property type="component" value="Unassembled WGS sequence"/>
</dbReference>
<keyword evidence="4 9" id="KW-0067">ATP-binding</keyword>
<keyword evidence="1" id="KW-0813">Transport</keyword>
<dbReference type="PANTHER" id="PTHR43166">
    <property type="entry name" value="AMINO ACID IMPORT ATP-BINDING PROTEIN"/>
    <property type="match status" value="1"/>
</dbReference>
<dbReference type="RefSeq" id="WP_179941488.1">
    <property type="nucleotide sequence ID" value="NZ_JACBYF010000011.1"/>
</dbReference>
<feature type="domain" description="ABC transporter" evidence="8">
    <location>
        <begin position="3"/>
        <end position="237"/>
    </location>
</feature>
<evidence type="ECO:0000259" key="8">
    <source>
        <dbReference type="PROSITE" id="PS50893"/>
    </source>
</evidence>
<protein>
    <submittedName>
        <fullName evidence="9">ATP-binding cassette domain-containing protein</fullName>
    </submittedName>
</protein>
<sequence length="244" mass="27971">MLIELKKVAKSYKDSNFNLKDINIKINKKEVIGIIGQNGSGKSTILKMINGLVKFDSGDVLYKGNSLKDMKDEELRNMRKNVSYIFQNFNLLEGESVYYHLSLIYKLNKQKINNKEIDEILEFMNIKHLKNSICKSLSGGQQQKVAIAMSLLQKPEILLCDEISSALDSNSEKEIYDLLIKLKETSDISILIISHNLTVLKNFCDKVILIEDSTIKDTIIPNPSNQVDYKKDYFNHVKEFLLND</sequence>
<reference evidence="9 10" key="1">
    <citation type="submission" date="2020-07" db="EMBL/GenBank/DDBJ databases">
        <title>MOT database genomes.</title>
        <authorList>
            <person name="Joseph S."/>
            <person name="Aduse-Opoku J."/>
            <person name="Hashim A."/>
            <person name="Wade W."/>
            <person name="Curtis M."/>
        </authorList>
    </citation>
    <scope>NUCLEOTIDE SEQUENCE [LARGE SCALE GENOMIC DNA]</scope>
    <source>
        <strain evidence="9 10">CIP 106318</strain>
    </source>
</reference>
<dbReference type="InterPro" id="IPR027417">
    <property type="entry name" value="P-loop_NTPase"/>
</dbReference>
<keyword evidence="3" id="KW-0547">Nucleotide-binding</keyword>
<keyword evidence="2" id="KW-1003">Cell membrane</keyword>
<keyword evidence="6" id="KW-0029">Amino-acid transport</keyword>
<dbReference type="PROSITE" id="PS00211">
    <property type="entry name" value="ABC_TRANSPORTER_1"/>
    <property type="match status" value="1"/>
</dbReference>
<evidence type="ECO:0000313" key="10">
    <source>
        <dbReference type="Proteomes" id="UP000531840"/>
    </source>
</evidence>
<dbReference type="PROSITE" id="PS50893">
    <property type="entry name" value="ABC_TRANSPORTER_2"/>
    <property type="match status" value="1"/>
</dbReference>
<gene>
    <name evidence="9" type="ORF">HZY85_05775</name>
</gene>
<evidence type="ECO:0000256" key="2">
    <source>
        <dbReference type="ARBA" id="ARBA00022475"/>
    </source>
</evidence>
<name>A0ABX2SZH8_9BACL</name>
<dbReference type="Pfam" id="PF00005">
    <property type="entry name" value="ABC_tran"/>
    <property type="match status" value="1"/>
</dbReference>